<dbReference type="FunFam" id="3.30.300.30:FF:000007">
    <property type="entry name" value="4-coumarate--CoA ligase 2"/>
    <property type="match status" value="1"/>
</dbReference>
<comment type="catalytic activity">
    <reaction evidence="5">
        <text>(E)-4-coumarate + ATP + CoA = (E)-4-coumaroyl-CoA + AMP + diphosphate</text>
        <dbReference type="Rhea" id="RHEA:19641"/>
        <dbReference type="ChEBI" id="CHEBI:12876"/>
        <dbReference type="ChEBI" id="CHEBI:30616"/>
        <dbReference type="ChEBI" id="CHEBI:33019"/>
        <dbReference type="ChEBI" id="CHEBI:57287"/>
        <dbReference type="ChEBI" id="CHEBI:85008"/>
        <dbReference type="ChEBI" id="CHEBI:456215"/>
        <dbReference type="EC" id="6.2.1.12"/>
    </reaction>
    <physiologicalReaction direction="left-to-right" evidence="5">
        <dbReference type="Rhea" id="RHEA:19642"/>
    </physiologicalReaction>
</comment>
<dbReference type="InterPro" id="IPR025110">
    <property type="entry name" value="AMP-bd_C"/>
</dbReference>
<evidence type="ECO:0000256" key="5">
    <source>
        <dbReference type="ARBA" id="ARBA00034252"/>
    </source>
</evidence>
<dbReference type="InterPro" id="IPR042099">
    <property type="entry name" value="ANL_N_sf"/>
</dbReference>
<protein>
    <recommendedName>
        <fullName evidence="2">4-coumarate--CoA ligase</fullName>
        <ecNumber evidence="2">6.2.1.12</ecNumber>
    </recommendedName>
</protein>
<evidence type="ECO:0000256" key="4">
    <source>
        <dbReference type="ARBA" id="ARBA00022840"/>
    </source>
</evidence>
<dbReference type="GO" id="GO:0005524">
    <property type="term" value="F:ATP binding"/>
    <property type="evidence" value="ECO:0007669"/>
    <property type="project" value="UniProtKB-KW"/>
</dbReference>
<evidence type="ECO:0000256" key="1">
    <source>
        <dbReference type="ARBA" id="ARBA00006432"/>
    </source>
</evidence>
<dbReference type="SUPFAM" id="SSF56801">
    <property type="entry name" value="Acetyl-CoA synthetase-like"/>
    <property type="match status" value="1"/>
</dbReference>
<gene>
    <name evidence="8" type="ORF">Cni_G23127</name>
</gene>
<dbReference type="GO" id="GO:0016207">
    <property type="term" value="F:4-coumarate-CoA ligase activity"/>
    <property type="evidence" value="ECO:0007669"/>
    <property type="project" value="UniProtKB-EC"/>
</dbReference>
<dbReference type="AlphaFoldDB" id="A0AAQ3KVH9"/>
<keyword evidence="3" id="KW-0436">Ligase</keyword>
<name>A0AAQ3KVH9_9LILI</name>
<evidence type="ECO:0000256" key="2">
    <source>
        <dbReference type="ARBA" id="ARBA00012959"/>
    </source>
</evidence>
<dbReference type="Pfam" id="PF13193">
    <property type="entry name" value="AMP-binding_C"/>
    <property type="match status" value="1"/>
</dbReference>
<dbReference type="PANTHER" id="PTHR24096">
    <property type="entry name" value="LONG-CHAIN-FATTY-ACID--COA LIGASE"/>
    <property type="match status" value="1"/>
</dbReference>
<keyword evidence="9" id="KW-1185">Reference proteome</keyword>
<dbReference type="InterPro" id="IPR045851">
    <property type="entry name" value="AMP-bd_C_sf"/>
</dbReference>
<comment type="similarity">
    <text evidence="1">Belongs to the ATP-dependent AMP-binding enzyme family.</text>
</comment>
<keyword evidence="4" id="KW-0547">Nucleotide-binding</keyword>
<evidence type="ECO:0000259" key="7">
    <source>
        <dbReference type="Pfam" id="PF13193"/>
    </source>
</evidence>
<dbReference type="PANTHER" id="PTHR24096:SF377">
    <property type="entry name" value="4-COUMARATE--COA LIGASE-LIKE 7"/>
    <property type="match status" value="1"/>
</dbReference>
<reference evidence="8 9" key="1">
    <citation type="submission" date="2023-10" db="EMBL/GenBank/DDBJ databases">
        <title>Chromosome-scale genome assembly provides insights into flower coloration mechanisms of Canna indica.</title>
        <authorList>
            <person name="Li C."/>
        </authorList>
    </citation>
    <scope>NUCLEOTIDE SEQUENCE [LARGE SCALE GENOMIC DNA]</scope>
    <source>
        <tissue evidence="8">Flower</tissue>
    </source>
</reference>
<evidence type="ECO:0000313" key="8">
    <source>
        <dbReference type="EMBL" id="WOL14347.1"/>
    </source>
</evidence>
<evidence type="ECO:0000259" key="6">
    <source>
        <dbReference type="Pfam" id="PF00501"/>
    </source>
</evidence>
<feature type="domain" description="AMP-binding enzyme C-terminal" evidence="7">
    <location>
        <begin position="190"/>
        <end position="265"/>
    </location>
</feature>
<organism evidence="8 9">
    <name type="scientific">Canna indica</name>
    <name type="common">Indian-shot</name>
    <dbReference type="NCBI Taxonomy" id="4628"/>
    <lineage>
        <taxon>Eukaryota</taxon>
        <taxon>Viridiplantae</taxon>
        <taxon>Streptophyta</taxon>
        <taxon>Embryophyta</taxon>
        <taxon>Tracheophyta</taxon>
        <taxon>Spermatophyta</taxon>
        <taxon>Magnoliopsida</taxon>
        <taxon>Liliopsida</taxon>
        <taxon>Zingiberales</taxon>
        <taxon>Cannaceae</taxon>
        <taxon>Canna</taxon>
    </lineage>
</organism>
<accession>A0AAQ3KVH9</accession>
<dbReference type="EMBL" id="CP136896">
    <property type="protein sequence ID" value="WOL14347.1"/>
    <property type="molecule type" value="Genomic_DNA"/>
</dbReference>
<dbReference type="Pfam" id="PF00501">
    <property type="entry name" value="AMP-binding"/>
    <property type="match status" value="1"/>
</dbReference>
<sequence length="283" mass="30795">MGSGGGVRGMLQAAERYRATRMSVSTPVVVAMASWEEPIDLTALEHVICGGAPLHESAAKRFKARFPDVELCQGYGATETGGIARTIGQEECRNMRSVGRLLQNITEAKIVDIVTGESLSIGQVGELWVRGPSIMIGYVGNEEANASSFDGDGWLKTGDLCYFDADGFLYVVDRIKELIKYKAYQVPPAELEDLLQSLPGVADAAVIPYPDEEVGEIPMAFVVREAGSNLSEQQVMDFIAKQVAPYKKIRKVVFTNSIPKTASGKILRPELRNLAKFSSMSKL</sequence>
<keyword evidence="4" id="KW-0067">ATP-binding</keyword>
<dbReference type="Gene3D" id="3.30.300.30">
    <property type="match status" value="1"/>
</dbReference>
<dbReference type="Gene3D" id="3.40.50.12780">
    <property type="entry name" value="N-terminal domain of ligase-like"/>
    <property type="match status" value="1"/>
</dbReference>
<evidence type="ECO:0000313" key="9">
    <source>
        <dbReference type="Proteomes" id="UP001327560"/>
    </source>
</evidence>
<evidence type="ECO:0000256" key="3">
    <source>
        <dbReference type="ARBA" id="ARBA00022598"/>
    </source>
</evidence>
<feature type="domain" description="AMP-dependent synthetase/ligase" evidence="6">
    <location>
        <begin position="10"/>
        <end position="138"/>
    </location>
</feature>
<dbReference type="InterPro" id="IPR000873">
    <property type="entry name" value="AMP-dep_synth/lig_dom"/>
</dbReference>
<proteinExistence type="inferred from homology"/>
<dbReference type="EC" id="6.2.1.12" evidence="2"/>
<dbReference type="Proteomes" id="UP001327560">
    <property type="component" value="Chromosome 7"/>
</dbReference>